<dbReference type="EMBL" id="CAKOGP040000557">
    <property type="protein sequence ID" value="CAJ1936565.1"/>
    <property type="molecule type" value="Genomic_DNA"/>
</dbReference>
<evidence type="ECO:0000313" key="3">
    <source>
        <dbReference type="Proteomes" id="UP001295423"/>
    </source>
</evidence>
<dbReference type="SUPFAM" id="SSF57850">
    <property type="entry name" value="RING/U-box"/>
    <property type="match status" value="1"/>
</dbReference>
<accession>A0AAD2CLQ7</accession>
<feature type="region of interest" description="Disordered" evidence="1">
    <location>
        <begin position="241"/>
        <end position="267"/>
    </location>
</feature>
<reference evidence="2" key="1">
    <citation type="submission" date="2023-08" db="EMBL/GenBank/DDBJ databases">
        <authorList>
            <person name="Audoor S."/>
            <person name="Bilcke G."/>
        </authorList>
    </citation>
    <scope>NUCLEOTIDE SEQUENCE</scope>
</reference>
<protein>
    <submittedName>
        <fullName evidence="2">Uncharacterized protein</fullName>
    </submittedName>
</protein>
<gene>
    <name evidence="2" type="ORF">CYCCA115_LOCUS5255</name>
</gene>
<dbReference type="Proteomes" id="UP001295423">
    <property type="component" value="Unassembled WGS sequence"/>
</dbReference>
<comment type="caution">
    <text evidence="2">The sequence shown here is derived from an EMBL/GenBank/DDBJ whole genome shotgun (WGS) entry which is preliminary data.</text>
</comment>
<evidence type="ECO:0000256" key="1">
    <source>
        <dbReference type="SAM" id="MobiDB-lite"/>
    </source>
</evidence>
<organism evidence="2 3">
    <name type="scientific">Cylindrotheca closterium</name>
    <dbReference type="NCBI Taxonomy" id="2856"/>
    <lineage>
        <taxon>Eukaryota</taxon>
        <taxon>Sar</taxon>
        <taxon>Stramenopiles</taxon>
        <taxon>Ochrophyta</taxon>
        <taxon>Bacillariophyta</taxon>
        <taxon>Bacillariophyceae</taxon>
        <taxon>Bacillariophycidae</taxon>
        <taxon>Bacillariales</taxon>
        <taxon>Bacillariaceae</taxon>
        <taxon>Cylindrotheca</taxon>
    </lineage>
</organism>
<proteinExistence type="predicted"/>
<dbReference type="Gene3D" id="1.20.120.1750">
    <property type="match status" value="1"/>
</dbReference>
<evidence type="ECO:0000313" key="2">
    <source>
        <dbReference type="EMBL" id="CAJ1936565.1"/>
    </source>
</evidence>
<sequence length="450" mass="52225">MSKDRCFLCHKSSGQRIQKLFNGCEHESACLECLRDKYIILRPHQHQHQHQHHHYQSHYPLKCFHPDCQRVLQDAQIKRIAQSKNELQTFRSLNVICKYNRTICKNNRTRFGEHWRDLLQVAQAMKGMEVCRCPSCSFVIVKNGGCDHMTCFCGTEFSWAKVCNGKESQTIFPILFKKNLVLPPAAAAAKKNRTTIPVRLDDDAEDGYFRNGMMPFDDVEDEIDIDPPNSTEYHQIGAEQEACHNDDEPSATQPSREAPLPSRLLNGDVKNADWEHDDYCIILEHDDEFSAEDNSWDTLLGGNSSSHHTAASQSSSWEEVSEVSSVQSFHSKMGMSFLEVARSNKSSTWPNQEEKEPLRTISEPSLAPRRMKPKRIMSQQKEQEEYDCLTFFDADFFFEGAKGGRGGKAKFRFHNEIPRRYRRRDQHQRSSVRDYDYNWYNRGVRPKYIK</sequence>
<dbReference type="CDD" id="cd20336">
    <property type="entry name" value="Rcat_RBR"/>
    <property type="match status" value="1"/>
</dbReference>
<keyword evidence="3" id="KW-1185">Reference proteome</keyword>
<dbReference type="AlphaFoldDB" id="A0AAD2CLQ7"/>
<name>A0AAD2CLQ7_9STRA</name>